<keyword evidence="1" id="KW-0833">Ubl conjugation pathway</keyword>
<sequence>MEVKRRTARSLVQRLNSDSEQIRTQALCELRLLSKHDPDSRTYISEAGAVHLLLHLLYSSSPAAQENAIATLLNISISDREPLMATPGLLDALSHILRHPSSAASAQNASATLYSLLVVQDYRPIIGAKPQIVSALVDILRSHSSPTRSIKDALKALFGISLYPLNRPRIVDLGAVPALFSLALKDRSIGIMEDATAVIAQIAGCYESIDAFRKVSGVPVLADLLNPATGSTARVRENSVAALLNLIQCGGEKAMEDVREIGTSAIGGIADVAESGSSRAKSKASSLLSILTANNGFAA</sequence>
<dbReference type="InterPro" id="IPR011989">
    <property type="entry name" value="ARM-like"/>
</dbReference>
<dbReference type="STRING" id="337451.A0A3S3PQN3"/>
<dbReference type="Pfam" id="PF25598">
    <property type="entry name" value="ARM_PUB"/>
    <property type="match status" value="1"/>
</dbReference>
<dbReference type="Proteomes" id="UP000283530">
    <property type="component" value="Unassembled WGS sequence"/>
</dbReference>
<proteinExistence type="predicted"/>
<dbReference type="OrthoDB" id="7537227at2759"/>
<evidence type="ECO:0000313" key="3">
    <source>
        <dbReference type="EMBL" id="RWR95755.1"/>
    </source>
</evidence>
<dbReference type="InterPro" id="IPR000225">
    <property type="entry name" value="Armadillo"/>
</dbReference>
<gene>
    <name evidence="3" type="ORF">CKAN_02511100</name>
</gene>
<evidence type="ECO:0000256" key="1">
    <source>
        <dbReference type="ARBA" id="ARBA00022786"/>
    </source>
</evidence>
<dbReference type="InterPro" id="IPR058678">
    <property type="entry name" value="ARM_PUB"/>
</dbReference>
<dbReference type="SUPFAM" id="SSF48371">
    <property type="entry name" value="ARM repeat"/>
    <property type="match status" value="1"/>
</dbReference>
<dbReference type="FunFam" id="1.25.10.10:FF:000561">
    <property type="entry name" value="ARM repeat superfamily protein"/>
    <property type="match status" value="1"/>
</dbReference>
<dbReference type="EMBL" id="QPKB01000011">
    <property type="protein sequence ID" value="RWR95755.1"/>
    <property type="molecule type" value="Genomic_DNA"/>
</dbReference>
<keyword evidence="4" id="KW-1185">Reference proteome</keyword>
<comment type="caution">
    <text evidence="3">The sequence shown here is derived from an EMBL/GenBank/DDBJ whole genome shotgun (WGS) entry which is preliminary data.</text>
</comment>
<dbReference type="InterPro" id="IPR016024">
    <property type="entry name" value="ARM-type_fold"/>
</dbReference>
<feature type="domain" description="U-box" evidence="2">
    <location>
        <begin position="11"/>
        <end position="291"/>
    </location>
</feature>
<evidence type="ECO:0000259" key="2">
    <source>
        <dbReference type="Pfam" id="PF25598"/>
    </source>
</evidence>
<dbReference type="PANTHER" id="PTHR23315">
    <property type="entry name" value="U BOX DOMAIN-CONTAINING"/>
    <property type="match status" value="1"/>
</dbReference>
<dbReference type="AlphaFoldDB" id="A0A3S3PQN3"/>
<dbReference type="PANTHER" id="PTHR23315:SF238">
    <property type="entry name" value="ARM REPEAT SUPERFAMILY PROTEIN"/>
    <property type="match status" value="1"/>
</dbReference>
<name>A0A3S3PQN3_9MAGN</name>
<reference evidence="3 4" key="1">
    <citation type="journal article" date="2019" name="Nat. Plants">
        <title>Stout camphor tree genome fills gaps in understanding of flowering plant genome evolution.</title>
        <authorList>
            <person name="Chaw S.M."/>
            <person name="Liu Y.C."/>
            <person name="Wu Y.W."/>
            <person name="Wang H.Y."/>
            <person name="Lin C.I."/>
            <person name="Wu C.S."/>
            <person name="Ke H.M."/>
            <person name="Chang L.Y."/>
            <person name="Hsu C.Y."/>
            <person name="Yang H.T."/>
            <person name="Sudianto E."/>
            <person name="Hsu M.H."/>
            <person name="Wu K.P."/>
            <person name="Wang L.N."/>
            <person name="Leebens-Mack J.H."/>
            <person name="Tsai I.J."/>
        </authorList>
    </citation>
    <scope>NUCLEOTIDE SEQUENCE [LARGE SCALE GENOMIC DNA]</scope>
    <source>
        <strain evidence="4">cv. Chaw 1501</strain>
        <tissue evidence="3">Young leaves</tissue>
    </source>
</reference>
<accession>A0A3S3PQN3</accession>
<evidence type="ECO:0000313" key="4">
    <source>
        <dbReference type="Proteomes" id="UP000283530"/>
    </source>
</evidence>
<dbReference type="SMART" id="SM00185">
    <property type="entry name" value="ARM"/>
    <property type="match status" value="3"/>
</dbReference>
<dbReference type="Gene3D" id="1.25.10.10">
    <property type="entry name" value="Leucine-rich Repeat Variant"/>
    <property type="match status" value="1"/>
</dbReference>
<protein>
    <submittedName>
        <fullName evidence="3">U-box domain-containing protein 11</fullName>
    </submittedName>
</protein>
<organism evidence="3 4">
    <name type="scientific">Cinnamomum micranthum f. kanehirae</name>
    <dbReference type="NCBI Taxonomy" id="337451"/>
    <lineage>
        <taxon>Eukaryota</taxon>
        <taxon>Viridiplantae</taxon>
        <taxon>Streptophyta</taxon>
        <taxon>Embryophyta</taxon>
        <taxon>Tracheophyta</taxon>
        <taxon>Spermatophyta</taxon>
        <taxon>Magnoliopsida</taxon>
        <taxon>Magnoliidae</taxon>
        <taxon>Laurales</taxon>
        <taxon>Lauraceae</taxon>
        <taxon>Cinnamomum</taxon>
    </lineage>
</organism>